<evidence type="ECO:0000256" key="1">
    <source>
        <dbReference type="RuleBase" id="RU004560"/>
    </source>
</evidence>
<dbReference type="HOGENOM" id="CLU_018628_0_1_1"/>
<accession>A0A074YMI6</accession>
<organism evidence="4 5">
    <name type="scientific">Aureobasidium subglaciale (strain EXF-2481)</name>
    <name type="common">Aureobasidium pullulans var. subglaciale</name>
    <dbReference type="NCBI Taxonomy" id="1043005"/>
    <lineage>
        <taxon>Eukaryota</taxon>
        <taxon>Fungi</taxon>
        <taxon>Dikarya</taxon>
        <taxon>Ascomycota</taxon>
        <taxon>Pezizomycotina</taxon>
        <taxon>Dothideomycetes</taxon>
        <taxon>Dothideomycetidae</taxon>
        <taxon>Dothideales</taxon>
        <taxon>Saccotheciaceae</taxon>
        <taxon>Aureobasidium</taxon>
    </lineage>
</organism>
<dbReference type="GO" id="GO:0005525">
    <property type="term" value="F:GTP binding"/>
    <property type="evidence" value="ECO:0007669"/>
    <property type="project" value="UniProtKB-KW"/>
</dbReference>
<evidence type="ECO:0000313" key="5">
    <source>
        <dbReference type="Proteomes" id="UP000030641"/>
    </source>
</evidence>
<comment type="similarity">
    <text evidence="1">Belongs to the TRAFAC class TrmE-Era-EngA-EngB-Septin-like GTPase superfamily. Septin GTPase family.</text>
</comment>
<feature type="compositionally biased region" description="Basic and acidic residues" evidence="2">
    <location>
        <begin position="37"/>
        <end position="47"/>
    </location>
</feature>
<reference evidence="4 5" key="1">
    <citation type="journal article" date="2014" name="BMC Genomics">
        <title>Genome sequencing of four Aureobasidium pullulans varieties: biotechnological potential, stress tolerance, and description of new species.</title>
        <authorList>
            <person name="Gostin Ar C."/>
            <person name="Ohm R.A."/>
            <person name="Kogej T."/>
            <person name="Sonjak S."/>
            <person name="Turk M."/>
            <person name="Zajc J."/>
            <person name="Zalar P."/>
            <person name="Grube M."/>
            <person name="Sun H."/>
            <person name="Han J."/>
            <person name="Sharma A."/>
            <person name="Chiniquy J."/>
            <person name="Ngan C.Y."/>
            <person name="Lipzen A."/>
            <person name="Barry K."/>
            <person name="Grigoriev I.V."/>
            <person name="Gunde-Cimerman N."/>
        </authorList>
    </citation>
    <scope>NUCLEOTIDE SEQUENCE [LARGE SCALE GENOMIC DNA]</scope>
    <source>
        <strain evidence="4 5">EXF-2481</strain>
    </source>
</reference>
<feature type="compositionally biased region" description="Polar residues" evidence="2">
    <location>
        <begin position="79"/>
        <end position="88"/>
    </location>
</feature>
<dbReference type="OrthoDB" id="4150765at2759"/>
<dbReference type="Pfam" id="PF00735">
    <property type="entry name" value="Septin"/>
    <property type="match status" value="1"/>
</dbReference>
<evidence type="ECO:0000259" key="3">
    <source>
        <dbReference type="PROSITE" id="PS51719"/>
    </source>
</evidence>
<dbReference type="PANTHER" id="PTHR18884">
    <property type="entry name" value="SEPTIN"/>
    <property type="match status" value="1"/>
</dbReference>
<evidence type="ECO:0000256" key="2">
    <source>
        <dbReference type="SAM" id="MobiDB-lite"/>
    </source>
</evidence>
<feature type="domain" description="Septin-type G" evidence="3">
    <location>
        <begin position="240"/>
        <end position="537"/>
    </location>
</feature>
<dbReference type="RefSeq" id="XP_013347603.1">
    <property type="nucleotide sequence ID" value="XM_013492149.1"/>
</dbReference>
<feature type="compositionally biased region" description="Polar residues" evidence="2">
    <location>
        <begin position="582"/>
        <end position="595"/>
    </location>
</feature>
<dbReference type="Proteomes" id="UP000030641">
    <property type="component" value="Unassembled WGS sequence"/>
</dbReference>
<sequence>MNHSEGLWPRTKKQPCTDAGTAAVPGYAQSPTTFFLRSERDMKKAEAEESDTQEDQDNNYGVQSLDETLEAAFAPRSPELSSSPSITASGKKRKLGNPVHPKIAAAAQRIISSEERSSSRKSSISSHVPRPLTPSPTRRHIRSESLTSLGRSFTPLRTSDTSTPQSPSVKSVRLSDEEGSIIDDTASQALHSSSEDEDVFADDTLVEPVSATLPQSSIPQLIMPSISMPARRPFTERGKRIPRLRIMVAGPSGIGKTSLIKSIVQVCEDIVHVDPVVTVDQSPAATTHTHEIHETHASTKSYPAWWSEIEQGRGLRRRKSMGDSILERNVCLVDTPGWVLSGASGQEDMIKTIDTIYEHLEASVRRTTMTGELSDMDLLSVLSGSGGFQIDALLYIFHPTSHQTSSAEIEILRRLSSLTNIVPIIGRADTCTGDNLKDAKTAIRTSLEASGVRTFTFQTTDAGDALVQSPFAVSSMSSEDDETMDASVLMSSEYVQPLVSSDLTQLVERLFDPDNAQWLRHCAVKKCIQWRREYLKTSFDSHKRELRELAIERLGCLQPDGHDAAPSSISSVLSSPSGYLMPQTTTPSQRGSSPTPFRLVPAAALGTTSQYDFGRRMDPRNLDRTDTQLPEWAHHLKIALDMEYQERKQPTTGVHDRHNATSALVKSGHQRSSSNRASELDGLNHKDPLGLLALGQRFNISGWTMLQVVGGCGAVATMLLWAARNWLTASEAVGLSVPSAHVPAYEVVSARDNSRAPLDLFKAFLTGGKW</sequence>
<dbReference type="SUPFAM" id="SSF52540">
    <property type="entry name" value="P-loop containing nucleoside triphosphate hydrolases"/>
    <property type="match status" value="1"/>
</dbReference>
<dbReference type="InterPro" id="IPR027417">
    <property type="entry name" value="P-loop_NTPase"/>
</dbReference>
<dbReference type="EMBL" id="KL584751">
    <property type="protein sequence ID" value="KEQ98900.1"/>
    <property type="molecule type" value="Genomic_DNA"/>
</dbReference>
<dbReference type="PROSITE" id="PS51719">
    <property type="entry name" value="G_SEPTIN"/>
    <property type="match status" value="1"/>
</dbReference>
<keyword evidence="1" id="KW-0547">Nucleotide-binding</keyword>
<dbReference type="OMA" id="HASTKAY"/>
<proteinExistence type="inferred from homology"/>
<feature type="compositionally biased region" description="Acidic residues" evidence="2">
    <location>
        <begin position="48"/>
        <end position="57"/>
    </location>
</feature>
<evidence type="ECO:0000313" key="4">
    <source>
        <dbReference type="EMBL" id="KEQ98900.1"/>
    </source>
</evidence>
<protein>
    <recommendedName>
        <fullName evidence="3">Septin-type G domain-containing protein</fullName>
    </recommendedName>
</protein>
<feature type="compositionally biased region" description="Low complexity" evidence="2">
    <location>
        <begin position="567"/>
        <end position="577"/>
    </location>
</feature>
<feature type="region of interest" description="Disordered" evidence="2">
    <location>
        <begin position="1"/>
        <end position="180"/>
    </location>
</feature>
<dbReference type="STRING" id="1043005.A0A074YMI6"/>
<keyword evidence="5" id="KW-1185">Reference proteome</keyword>
<dbReference type="AlphaFoldDB" id="A0A074YMI6"/>
<dbReference type="InterPro" id="IPR030379">
    <property type="entry name" value="G_SEPTIN_dom"/>
</dbReference>
<dbReference type="GeneID" id="25371363"/>
<feature type="compositionally biased region" description="Polar residues" evidence="2">
    <location>
        <begin position="144"/>
        <end position="169"/>
    </location>
</feature>
<dbReference type="Gene3D" id="3.40.50.300">
    <property type="entry name" value="P-loop containing nucleotide triphosphate hydrolases"/>
    <property type="match status" value="1"/>
</dbReference>
<name>A0A074YMI6_AURSE</name>
<gene>
    <name evidence="4" type="ORF">AUEXF2481DRAFT_76787</name>
</gene>
<feature type="region of interest" description="Disordered" evidence="2">
    <location>
        <begin position="565"/>
        <end position="596"/>
    </location>
</feature>
<keyword evidence="1" id="KW-0342">GTP-binding</keyword>
<dbReference type="InParanoid" id="A0A074YMI6"/>